<sequence>MGPGAFADDHLLSPVGINRNALCFELSDCLVHGKPLPHGFETSISLILPQVDYFSIALVASSLDYLLHYPVLEAGQPVAGAVAATAKCRPGTAAWQAFQSRSSVSPGRAFGGLQAFADWDCLPVEVATVVTVPLDTARGVVGTGTFASSKGAVLDPTRISWFACLLGQCLAHCRCLDDLQVAVSDAVSRRTSLDIQPQPAPSTSLPSAEDHRSSAGGQLGSHSFILKSRPHHVLSPQGHRNLSPPASNHHSHRSKLVLLLPPRIDAAPSGVGEGYDAGACGLDRCVALGQQVIYESFFGASAGGFCVGPEVAAWACKDAQEQVVSQHGALP</sequence>
<feature type="region of interest" description="Disordered" evidence="1">
    <location>
        <begin position="190"/>
        <end position="217"/>
    </location>
</feature>
<reference evidence="2 3" key="1">
    <citation type="journal article" date="2024" name="Nat. Commun.">
        <title>Phylogenomics reveals the evolutionary origins of lichenization in chlorophyte algae.</title>
        <authorList>
            <person name="Puginier C."/>
            <person name="Libourel C."/>
            <person name="Otte J."/>
            <person name="Skaloud P."/>
            <person name="Haon M."/>
            <person name="Grisel S."/>
            <person name="Petersen M."/>
            <person name="Berrin J.G."/>
            <person name="Delaux P.M."/>
            <person name="Dal Grande F."/>
            <person name="Keller J."/>
        </authorList>
    </citation>
    <scope>NUCLEOTIDE SEQUENCE [LARGE SCALE GENOMIC DNA]</scope>
    <source>
        <strain evidence="2 3">SAG 2036</strain>
    </source>
</reference>
<dbReference type="EMBL" id="JALJOQ010000044">
    <property type="protein sequence ID" value="KAK9805337.1"/>
    <property type="molecule type" value="Genomic_DNA"/>
</dbReference>
<accession>A0AAW1P900</accession>
<comment type="caution">
    <text evidence="2">The sequence shown here is derived from an EMBL/GenBank/DDBJ whole genome shotgun (WGS) entry which is preliminary data.</text>
</comment>
<protein>
    <submittedName>
        <fullName evidence="2">Uncharacterized protein</fullName>
    </submittedName>
</protein>
<evidence type="ECO:0000313" key="3">
    <source>
        <dbReference type="Proteomes" id="UP001465755"/>
    </source>
</evidence>
<evidence type="ECO:0000313" key="2">
    <source>
        <dbReference type="EMBL" id="KAK9805337.1"/>
    </source>
</evidence>
<dbReference type="AlphaFoldDB" id="A0AAW1P900"/>
<keyword evidence="3" id="KW-1185">Reference proteome</keyword>
<dbReference type="Proteomes" id="UP001465755">
    <property type="component" value="Unassembled WGS sequence"/>
</dbReference>
<feature type="compositionally biased region" description="Polar residues" evidence="1">
    <location>
        <begin position="193"/>
        <end position="206"/>
    </location>
</feature>
<gene>
    <name evidence="2" type="ORF">WJX73_003459</name>
</gene>
<organism evidence="2 3">
    <name type="scientific">Symbiochloris irregularis</name>
    <dbReference type="NCBI Taxonomy" id="706552"/>
    <lineage>
        <taxon>Eukaryota</taxon>
        <taxon>Viridiplantae</taxon>
        <taxon>Chlorophyta</taxon>
        <taxon>core chlorophytes</taxon>
        <taxon>Trebouxiophyceae</taxon>
        <taxon>Trebouxiales</taxon>
        <taxon>Trebouxiaceae</taxon>
        <taxon>Symbiochloris</taxon>
    </lineage>
</organism>
<evidence type="ECO:0000256" key="1">
    <source>
        <dbReference type="SAM" id="MobiDB-lite"/>
    </source>
</evidence>
<proteinExistence type="predicted"/>
<name>A0AAW1P900_9CHLO</name>